<sequence>MTITTTPTKAEIADVLDKAIDVIDRVGWHRGYLYDEEQAEEGKALRDCPVCALGSISVAICGSPTLGAGDRDIHEAVALADAAAVAVARHVGVPPVPRQVAYWNDELQRTADDVRNAFRDTAAELRAGATA</sequence>
<evidence type="ECO:0000313" key="1">
    <source>
        <dbReference type="EMBL" id="UQT54436.1"/>
    </source>
</evidence>
<protein>
    <submittedName>
        <fullName evidence="1">Uncharacterized protein</fullName>
    </submittedName>
</protein>
<evidence type="ECO:0000313" key="2">
    <source>
        <dbReference type="Proteomes" id="UP000829992"/>
    </source>
</evidence>
<accession>A0ABY4PL45</accession>
<organism evidence="1 2">
    <name type="scientific">Streptomyces durmitorensis</name>
    <dbReference type="NCBI Taxonomy" id="319947"/>
    <lineage>
        <taxon>Bacteria</taxon>
        <taxon>Bacillati</taxon>
        <taxon>Actinomycetota</taxon>
        <taxon>Actinomycetes</taxon>
        <taxon>Kitasatosporales</taxon>
        <taxon>Streptomycetaceae</taxon>
        <taxon>Streptomyces</taxon>
    </lineage>
</organism>
<dbReference type="EMBL" id="CP097289">
    <property type="protein sequence ID" value="UQT54436.1"/>
    <property type="molecule type" value="Genomic_DNA"/>
</dbReference>
<gene>
    <name evidence="1" type="ORF">M4V62_04640</name>
</gene>
<dbReference type="InterPro" id="IPR045677">
    <property type="entry name" value="DUF6197"/>
</dbReference>
<dbReference type="Proteomes" id="UP000829992">
    <property type="component" value="Chromosome"/>
</dbReference>
<name>A0ABY4PL45_9ACTN</name>
<keyword evidence="2" id="KW-1185">Reference proteome</keyword>
<dbReference type="Pfam" id="PF19698">
    <property type="entry name" value="DUF6197"/>
    <property type="match status" value="1"/>
</dbReference>
<dbReference type="RefSeq" id="WP_249585932.1">
    <property type="nucleotide sequence ID" value="NZ_BAAAQL010000002.1"/>
</dbReference>
<proteinExistence type="predicted"/>
<reference evidence="1 2" key="1">
    <citation type="submission" date="2022-05" db="EMBL/GenBank/DDBJ databases">
        <authorList>
            <person name="Zhou X."/>
            <person name="Li K."/>
            <person name="Man Y."/>
        </authorList>
    </citation>
    <scope>NUCLEOTIDE SEQUENCE [LARGE SCALE GENOMIC DNA]</scope>
    <source>
        <strain evidence="1 2">MS405</strain>
    </source>
</reference>